<keyword evidence="1" id="KW-0813">Transport</keyword>
<gene>
    <name evidence="6" type="ORF">OLEAN_C22620</name>
</gene>
<dbReference type="PANTHER" id="PTHR42711:SF15">
    <property type="entry name" value="ABC-TYPE MULTIDRUG TRANSPORT SYSTEM, ATPASE COMPONENT"/>
    <property type="match status" value="1"/>
</dbReference>
<dbReference type="CDD" id="cd03230">
    <property type="entry name" value="ABC_DR_subfamily_A"/>
    <property type="match status" value="1"/>
</dbReference>
<dbReference type="InterPro" id="IPR003439">
    <property type="entry name" value="ABC_transporter-like_ATP-bd"/>
</dbReference>
<keyword evidence="3" id="KW-0067">ATP-binding</keyword>
<dbReference type="PATRIC" id="fig|698738.3.peg.2342"/>
<dbReference type="InterPro" id="IPR017871">
    <property type="entry name" value="ABC_transporter-like_CS"/>
</dbReference>
<evidence type="ECO:0000259" key="5">
    <source>
        <dbReference type="PROSITE" id="PS50893"/>
    </source>
</evidence>
<dbReference type="InterPro" id="IPR050763">
    <property type="entry name" value="ABC_transporter_ATP-binding"/>
</dbReference>
<dbReference type="Pfam" id="PF00005">
    <property type="entry name" value="ABC_tran"/>
    <property type="match status" value="1"/>
</dbReference>
<dbReference type="Gene3D" id="3.40.50.300">
    <property type="entry name" value="P-loop containing nucleotide triphosphate hydrolases"/>
    <property type="match status" value="1"/>
</dbReference>
<keyword evidence="2" id="KW-0547">Nucleotide-binding</keyword>
<dbReference type="OrthoDB" id="9775490at2"/>
<evidence type="ECO:0000256" key="4">
    <source>
        <dbReference type="SAM" id="MobiDB-lite"/>
    </source>
</evidence>
<dbReference type="PROSITE" id="PS50893">
    <property type="entry name" value="ABC_TRANSPORTER_2"/>
    <property type="match status" value="1"/>
</dbReference>
<reference evidence="6 7" key="1">
    <citation type="journal article" date="2013" name="Nat. Commun.">
        <title>Genome sequence and functional genomic analysis of the oil-degrading bacterium Oleispira antarctica.</title>
        <authorList>
            <person name="Kube M."/>
            <person name="Chernikova T.N."/>
            <person name="Al-Ramahi Y."/>
            <person name="Beloqui A."/>
            <person name="Lopez-Cortez N."/>
            <person name="Guazzaroni M.E."/>
            <person name="Heipieper H.J."/>
            <person name="Klages S."/>
            <person name="Kotsyurbenko O.R."/>
            <person name="Langer I."/>
            <person name="Nechitaylo T.Y."/>
            <person name="Lunsdorf H."/>
            <person name="Fernandez M."/>
            <person name="Juarez S."/>
            <person name="Ciordia S."/>
            <person name="Singer A."/>
            <person name="Kagan O."/>
            <person name="Egorova O."/>
            <person name="Petit P.A."/>
            <person name="Stogios P."/>
            <person name="Kim Y."/>
            <person name="Tchigvintsev A."/>
            <person name="Flick R."/>
            <person name="Denaro R."/>
            <person name="Genovese M."/>
            <person name="Albar J.P."/>
            <person name="Reva O.N."/>
            <person name="Martinez-Gomariz M."/>
            <person name="Tran H."/>
            <person name="Ferrer M."/>
            <person name="Savchenko A."/>
            <person name="Yakunin A.F."/>
            <person name="Yakimov M.M."/>
            <person name="Golyshina O.V."/>
            <person name="Reinhardt R."/>
            <person name="Golyshin P.N."/>
        </authorList>
    </citation>
    <scope>NUCLEOTIDE SEQUENCE [LARGE SCALE GENOMIC DNA]</scope>
</reference>
<protein>
    <submittedName>
        <fullName evidence="6">ABC transporter related protein</fullName>
    </submittedName>
</protein>
<dbReference type="AlphaFoldDB" id="R4YSV3"/>
<evidence type="ECO:0000313" key="6">
    <source>
        <dbReference type="EMBL" id="CCK76438.1"/>
    </source>
</evidence>
<dbReference type="Proteomes" id="UP000032749">
    <property type="component" value="Chromosome"/>
</dbReference>
<feature type="domain" description="ABC transporter" evidence="5">
    <location>
        <begin position="5"/>
        <end position="236"/>
    </location>
</feature>
<evidence type="ECO:0000256" key="2">
    <source>
        <dbReference type="ARBA" id="ARBA00022741"/>
    </source>
</evidence>
<dbReference type="HOGENOM" id="CLU_000604_1_2_6"/>
<dbReference type="EMBL" id="FO203512">
    <property type="protein sequence ID" value="CCK76438.1"/>
    <property type="molecule type" value="Genomic_DNA"/>
</dbReference>
<dbReference type="PANTHER" id="PTHR42711">
    <property type="entry name" value="ABC TRANSPORTER ATP-BINDING PROTEIN"/>
    <property type="match status" value="1"/>
</dbReference>
<dbReference type="InterPro" id="IPR003593">
    <property type="entry name" value="AAA+_ATPase"/>
</dbReference>
<sequence>MTAALSIQGLEKVYGNGFKALKGIDLTVEQGDFFALLGPNGAGKSTILGIVSSLVQKTSGSVSIMGHDLVTDTFAAKQCLGVVPQEFNFNQFEKVYDIVITQAGYYGLTAKQVAAHAESLLKALDLWDKRDETSRMLSGGMKRRLMIARALIHKPQILILDEPTAGVDIELRRSMWEFMKRLNEEGTTIILTTHYLEEAEQLCKNIAIINNGEIVTNTSVRELLSQLKTETFILDVEGDLDSLPPLADYSLVHVAADCLEIAVSKGQSLNDVFTVLTEANIQVRSMRTKANRLEELFVNLVHDHKDTGQQDDKSQKNSPQNKES</sequence>
<evidence type="ECO:0000313" key="7">
    <source>
        <dbReference type="Proteomes" id="UP000032749"/>
    </source>
</evidence>
<dbReference type="InterPro" id="IPR027417">
    <property type="entry name" value="P-loop_NTPase"/>
</dbReference>
<proteinExistence type="predicted"/>
<accession>R4YSV3</accession>
<feature type="region of interest" description="Disordered" evidence="4">
    <location>
        <begin position="305"/>
        <end position="324"/>
    </location>
</feature>
<dbReference type="PROSITE" id="PS00211">
    <property type="entry name" value="ABC_TRANSPORTER_1"/>
    <property type="match status" value="1"/>
</dbReference>
<dbReference type="KEGG" id="oai:OLEAN_C22620"/>
<keyword evidence="7" id="KW-1185">Reference proteome</keyword>
<evidence type="ECO:0000256" key="3">
    <source>
        <dbReference type="ARBA" id="ARBA00022840"/>
    </source>
</evidence>
<dbReference type="STRING" id="698738.OLEAN_C22620"/>
<organism evidence="6 7">
    <name type="scientific">Oleispira antarctica RB-8</name>
    <dbReference type="NCBI Taxonomy" id="698738"/>
    <lineage>
        <taxon>Bacteria</taxon>
        <taxon>Pseudomonadati</taxon>
        <taxon>Pseudomonadota</taxon>
        <taxon>Gammaproteobacteria</taxon>
        <taxon>Oceanospirillales</taxon>
        <taxon>Oceanospirillaceae</taxon>
        <taxon>Oleispira</taxon>
    </lineage>
</organism>
<evidence type="ECO:0000256" key="1">
    <source>
        <dbReference type="ARBA" id="ARBA00022448"/>
    </source>
</evidence>
<dbReference type="SMART" id="SM00382">
    <property type="entry name" value="AAA"/>
    <property type="match status" value="1"/>
</dbReference>
<dbReference type="GO" id="GO:0016887">
    <property type="term" value="F:ATP hydrolysis activity"/>
    <property type="evidence" value="ECO:0007669"/>
    <property type="project" value="InterPro"/>
</dbReference>
<feature type="compositionally biased region" description="Basic and acidic residues" evidence="4">
    <location>
        <begin position="305"/>
        <end position="315"/>
    </location>
</feature>
<name>R4YSV3_OLEAN</name>
<dbReference type="GO" id="GO:0005524">
    <property type="term" value="F:ATP binding"/>
    <property type="evidence" value="ECO:0007669"/>
    <property type="project" value="UniProtKB-KW"/>
</dbReference>
<dbReference type="SUPFAM" id="SSF52540">
    <property type="entry name" value="P-loop containing nucleoside triphosphate hydrolases"/>
    <property type="match status" value="1"/>
</dbReference>